<dbReference type="Pfam" id="PF06629">
    <property type="entry name" value="MipA"/>
    <property type="match status" value="1"/>
</dbReference>
<evidence type="ECO:0000256" key="6">
    <source>
        <dbReference type="SAM" id="SignalP"/>
    </source>
</evidence>
<dbReference type="GO" id="GO:0009279">
    <property type="term" value="C:cell outer membrane"/>
    <property type="evidence" value="ECO:0007669"/>
    <property type="project" value="UniProtKB-SubCell"/>
</dbReference>
<evidence type="ECO:0000256" key="1">
    <source>
        <dbReference type="ARBA" id="ARBA00004442"/>
    </source>
</evidence>
<dbReference type="RefSeq" id="WP_052135362.1">
    <property type="nucleotide sequence ID" value="NZ_CP009962.1"/>
</dbReference>
<name>A0A0A1FI72_9BURK</name>
<keyword evidence="5" id="KW-0998">Cell outer membrane</keyword>
<protein>
    <submittedName>
        <fullName evidence="7">Outer membrane protein V</fullName>
    </submittedName>
</protein>
<comment type="subcellular location">
    <subcellularLocation>
        <location evidence="1">Cell outer membrane</location>
    </subcellularLocation>
</comment>
<dbReference type="KEGG" id="care:LT85_4171"/>
<organism evidence="7 8">
    <name type="scientific">Collimonas arenae</name>
    <dbReference type="NCBI Taxonomy" id="279058"/>
    <lineage>
        <taxon>Bacteria</taxon>
        <taxon>Pseudomonadati</taxon>
        <taxon>Pseudomonadota</taxon>
        <taxon>Betaproteobacteria</taxon>
        <taxon>Burkholderiales</taxon>
        <taxon>Oxalobacteraceae</taxon>
        <taxon>Collimonas</taxon>
    </lineage>
</organism>
<evidence type="ECO:0000313" key="8">
    <source>
        <dbReference type="Proteomes" id="UP000030302"/>
    </source>
</evidence>
<evidence type="ECO:0000256" key="4">
    <source>
        <dbReference type="ARBA" id="ARBA00023136"/>
    </source>
</evidence>
<feature type="chain" id="PRO_5001983669" evidence="6">
    <location>
        <begin position="25"/>
        <end position="271"/>
    </location>
</feature>
<keyword evidence="3 6" id="KW-0732">Signal</keyword>
<dbReference type="HOGENOM" id="CLU_062990_0_0_4"/>
<comment type="similarity">
    <text evidence="2">Belongs to the MipA/OmpV family.</text>
</comment>
<dbReference type="EMBL" id="CP009962">
    <property type="protein sequence ID" value="AIY43329.1"/>
    <property type="molecule type" value="Genomic_DNA"/>
</dbReference>
<keyword evidence="4" id="KW-0472">Membrane</keyword>
<sequence>MKHQIKSIIAVTVCGVLTSRVAMAQQVTPASSKSWLQDTQITIGLGAGAMARYAGSDEYRAVPVPVLNIVSPSGFFFDAMQGAGYRYDISDMFFATAAIGYDAGRKDSNDGLQPGSAKLKGMGEIKGSVLANLEGGIKLGRIGALSVSVSQPVTNRDHGLTYKAQLSSTVLDLAKDKVSVSGAAVFGDAKYNQTFFGVTALQSSNSGYRQYTAKSGLNAMTASVVWTHSFNKTWSVSTMLGATHYMQKAADSPLVLAKTNYSGFTTVNYSF</sequence>
<proteinExistence type="inferred from homology"/>
<dbReference type="PANTHER" id="PTHR38776">
    <property type="entry name" value="MLTA-INTERACTING PROTEIN-RELATED"/>
    <property type="match status" value="1"/>
</dbReference>
<dbReference type="STRING" id="279058.LT85_4171"/>
<dbReference type="PANTHER" id="PTHR38776:SF1">
    <property type="entry name" value="MLTA-INTERACTING PROTEIN-RELATED"/>
    <property type="match status" value="1"/>
</dbReference>
<evidence type="ECO:0000256" key="3">
    <source>
        <dbReference type="ARBA" id="ARBA00022729"/>
    </source>
</evidence>
<gene>
    <name evidence="7" type="ORF">LT85_4171</name>
</gene>
<dbReference type="InterPro" id="IPR010583">
    <property type="entry name" value="MipA"/>
</dbReference>
<evidence type="ECO:0000313" key="7">
    <source>
        <dbReference type="EMBL" id="AIY43329.1"/>
    </source>
</evidence>
<accession>A0A0A1FI72</accession>
<feature type="signal peptide" evidence="6">
    <location>
        <begin position="1"/>
        <end position="24"/>
    </location>
</feature>
<dbReference type="Proteomes" id="UP000030302">
    <property type="component" value="Chromosome"/>
</dbReference>
<keyword evidence="8" id="KW-1185">Reference proteome</keyword>
<dbReference type="AlphaFoldDB" id="A0A0A1FI72"/>
<evidence type="ECO:0000256" key="5">
    <source>
        <dbReference type="ARBA" id="ARBA00023237"/>
    </source>
</evidence>
<evidence type="ECO:0000256" key="2">
    <source>
        <dbReference type="ARBA" id="ARBA00005722"/>
    </source>
</evidence>
<reference evidence="8" key="1">
    <citation type="journal article" date="2014" name="Soil Biol. Biochem.">
        <title>Structure and function of bacterial communities in ageing soils: Insights from the Mendocino ecological staircase.</title>
        <authorList>
            <person name="Uroz S."/>
            <person name="Tech J.J."/>
            <person name="Sawaya N.A."/>
            <person name="Frey-Klett P."/>
            <person name="Leveau J.H.J."/>
        </authorList>
    </citation>
    <scope>NUCLEOTIDE SEQUENCE [LARGE SCALE GENOMIC DNA]</scope>
    <source>
        <strain evidence="8">Cal35</strain>
    </source>
</reference>